<evidence type="ECO:0000256" key="1">
    <source>
        <dbReference type="ARBA" id="ARBA00006865"/>
    </source>
</evidence>
<dbReference type="GO" id="GO:0005975">
    <property type="term" value="P:carbohydrate metabolic process"/>
    <property type="evidence" value="ECO:0007669"/>
    <property type="project" value="InterPro"/>
</dbReference>
<dbReference type="PROSITE" id="PS51762">
    <property type="entry name" value="GH16_2"/>
    <property type="match status" value="1"/>
</dbReference>
<dbReference type="InterPro" id="IPR000757">
    <property type="entry name" value="Beta-glucanase-like"/>
</dbReference>
<sequence>MSVACVAQEDDIAAWEADGSFDQDQQGVTGVDAGETLLVGTATVAGTTVSLNAGTVDAHPIAAVASGAVAKLKVYVDATNTATTLRLGLYARSGSAPGALVASCNVTGVTNGGWNECAVSGGPSVTSGTTYYVTVLAPSGGNPVKTRRAGGAATSYWKAGQGTLPNPYGTPGGSFSAGLLSFTAVAASTTTPIDTISCPPGYTEVFRDDFDGTSVDTTKWTIANQNTNADAEYIRLTHMLAANVSASGGTLKIASKRHCSDPYPTLSPENPGQCAGGTNYYSGGLIMGKRGYAAGKGMMIFRARMPSPVQGYFPALWARNTHSWQTNTYGELDLVEKWWDPLTKGVHSDDDLMAQTTWIYDGTNSLHTNGNVFGPYAGSSTGFHVWEVEWDATVTPATIKYYYRDAPSSTRHNIRTVTYSSGWNGAMTDALMKAAIDDAGCSAGNCGFRPYVDFAVQPDTRYHVSPDAATTYDPTDLEVDAVITCDG</sequence>
<dbReference type="Proteomes" id="UP000075260">
    <property type="component" value="Unassembled WGS sequence"/>
</dbReference>
<dbReference type="Gene3D" id="2.60.120.200">
    <property type="match status" value="1"/>
</dbReference>
<evidence type="ECO:0000313" key="4">
    <source>
        <dbReference type="Proteomes" id="UP000075260"/>
    </source>
</evidence>
<dbReference type="AlphaFoldDB" id="A0A150QSC6"/>
<feature type="domain" description="GH16" evidence="2">
    <location>
        <begin position="159"/>
        <end position="463"/>
    </location>
</feature>
<comment type="similarity">
    <text evidence="1">Belongs to the glycosyl hydrolase 16 family.</text>
</comment>
<organism evidence="3 4">
    <name type="scientific">Sorangium cellulosum</name>
    <name type="common">Polyangium cellulosum</name>
    <dbReference type="NCBI Taxonomy" id="56"/>
    <lineage>
        <taxon>Bacteria</taxon>
        <taxon>Pseudomonadati</taxon>
        <taxon>Myxococcota</taxon>
        <taxon>Polyangia</taxon>
        <taxon>Polyangiales</taxon>
        <taxon>Polyangiaceae</taxon>
        <taxon>Sorangium</taxon>
    </lineage>
</organism>
<reference evidence="3 4" key="1">
    <citation type="submission" date="2014-02" db="EMBL/GenBank/DDBJ databases">
        <title>The small core and large imbalanced accessory genome model reveals a collaborative survival strategy of Sorangium cellulosum strains in nature.</title>
        <authorList>
            <person name="Han K."/>
            <person name="Peng R."/>
            <person name="Blom J."/>
            <person name="Li Y.-Z."/>
        </authorList>
    </citation>
    <scope>NUCLEOTIDE SEQUENCE [LARGE SCALE GENOMIC DNA]</scope>
    <source>
        <strain evidence="3 4">So0008-312</strain>
    </source>
</reference>
<evidence type="ECO:0000259" key="2">
    <source>
        <dbReference type="PROSITE" id="PS51762"/>
    </source>
</evidence>
<name>A0A150QSC6_SORCE</name>
<protein>
    <recommendedName>
        <fullName evidence="2">GH16 domain-containing protein</fullName>
    </recommendedName>
</protein>
<dbReference type="GO" id="GO:0004553">
    <property type="term" value="F:hydrolase activity, hydrolyzing O-glycosyl compounds"/>
    <property type="evidence" value="ECO:0007669"/>
    <property type="project" value="InterPro"/>
</dbReference>
<evidence type="ECO:0000313" key="3">
    <source>
        <dbReference type="EMBL" id="KYF70915.1"/>
    </source>
</evidence>
<accession>A0A150QSC6</accession>
<gene>
    <name evidence="3" type="ORF">BE15_40995</name>
</gene>
<proteinExistence type="inferred from homology"/>
<dbReference type="SUPFAM" id="SSF49899">
    <property type="entry name" value="Concanavalin A-like lectins/glucanases"/>
    <property type="match status" value="1"/>
</dbReference>
<dbReference type="RefSeq" id="WP_061607305.1">
    <property type="nucleotide sequence ID" value="NZ_JEMA01000368.1"/>
</dbReference>
<dbReference type="InterPro" id="IPR013320">
    <property type="entry name" value="ConA-like_dom_sf"/>
</dbReference>
<comment type="caution">
    <text evidence="3">The sequence shown here is derived from an EMBL/GenBank/DDBJ whole genome shotgun (WGS) entry which is preliminary data.</text>
</comment>
<dbReference type="OrthoDB" id="5514757at2"/>
<dbReference type="EMBL" id="JEMA01000368">
    <property type="protein sequence ID" value="KYF70915.1"/>
    <property type="molecule type" value="Genomic_DNA"/>
</dbReference>